<accession>A0ABY3YI47</accession>
<dbReference type="PANTHER" id="PTHR30273:SF2">
    <property type="entry name" value="PROTEIN FECR"/>
    <property type="match status" value="1"/>
</dbReference>
<dbReference type="RefSeq" id="WP_242935941.1">
    <property type="nucleotide sequence ID" value="NZ_CP094326.1"/>
</dbReference>
<feature type="transmembrane region" description="Helical" evidence="1">
    <location>
        <begin position="76"/>
        <end position="97"/>
    </location>
</feature>
<dbReference type="PANTHER" id="PTHR30273">
    <property type="entry name" value="PERIPLASMIC SIGNAL SENSOR AND SIGMA FACTOR ACTIVATOR FECR-RELATED"/>
    <property type="match status" value="1"/>
</dbReference>
<dbReference type="Pfam" id="PF04773">
    <property type="entry name" value="FecR"/>
    <property type="match status" value="1"/>
</dbReference>
<evidence type="ECO:0000259" key="3">
    <source>
        <dbReference type="Pfam" id="PF16344"/>
    </source>
</evidence>
<dbReference type="InterPro" id="IPR012373">
    <property type="entry name" value="Ferrdict_sens_TM"/>
</dbReference>
<evidence type="ECO:0000313" key="5">
    <source>
        <dbReference type="Proteomes" id="UP000829476"/>
    </source>
</evidence>
<protein>
    <submittedName>
        <fullName evidence="4">DUF4974 domain-containing protein</fullName>
    </submittedName>
</protein>
<evidence type="ECO:0000259" key="2">
    <source>
        <dbReference type="Pfam" id="PF04773"/>
    </source>
</evidence>
<name>A0ABY3YI47_9FLAO</name>
<dbReference type="PIRSF" id="PIRSF018266">
    <property type="entry name" value="FecR"/>
    <property type="match status" value="1"/>
</dbReference>
<reference evidence="4 5" key="1">
    <citation type="journal article" date="2018" name="Int. J. Syst. Evol. Microbiol.">
        <title>Zhouia spongiae sp. nov., isolated from a marine sponge.</title>
        <authorList>
            <person name="Zhuang L."/>
            <person name="Lin B."/>
            <person name="Qin F."/>
            <person name="Luo L."/>
        </authorList>
    </citation>
    <scope>NUCLEOTIDE SEQUENCE [LARGE SCALE GENOMIC DNA]</scope>
    <source>
        <strain evidence="4 5">HN-Y44</strain>
    </source>
</reference>
<evidence type="ECO:0000256" key="1">
    <source>
        <dbReference type="SAM" id="Phobius"/>
    </source>
</evidence>
<organism evidence="4 5">
    <name type="scientific">Zhouia spongiae</name>
    <dbReference type="NCBI Taxonomy" id="2202721"/>
    <lineage>
        <taxon>Bacteria</taxon>
        <taxon>Pseudomonadati</taxon>
        <taxon>Bacteroidota</taxon>
        <taxon>Flavobacteriia</taxon>
        <taxon>Flavobacteriales</taxon>
        <taxon>Flavobacteriaceae</taxon>
        <taxon>Zhouia</taxon>
    </lineage>
</organism>
<keyword evidence="1" id="KW-1133">Transmembrane helix</keyword>
<proteinExistence type="predicted"/>
<keyword evidence="1" id="KW-0812">Transmembrane</keyword>
<keyword evidence="1" id="KW-0472">Membrane</keyword>
<feature type="domain" description="FecR protein" evidence="2">
    <location>
        <begin position="112"/>
        <end position="206"/>
    </location>
</feature>
<evidence type="ECO:0000313" key="4">
    <source>
        <dbReference type="EMBL" id="UNY97529.1"/>
    </source>
</evidence>
<dbReference type="Gene3D" id="3.55.50.30">
    <property type="match status" value="1"/>
</dbReference>
<dbReference type="Pfam" id="PF16344">
    <property type="entry name" value="FecR_C"/>
    <property type="match status" value="1"/>
</dbReference>
<keyword evidence="5" id="KW-1185">Reference proteome</keyword>
<dbReference type="Proteomes" id="UP000829476">
    <property type="component" value="Chromosome"/>
</dbReference>
<dbReference type="InterPro" id="IPR006860">
    <property type="entry name" value="FecR"/>
</dbReference>
<dbReference type="EMBL" id="CP094326">
    <property type="protein sequence ID" value="UNY97529.1"/>
    <property type="molecule type" value="Genomic_DNA"/>
</dbReference>
<gene>
    <name evidence="4" type="ORF">MQE36_10580</name>
</gene>
<dbReference type="InterPro" id="IPR032508">
    <property type="entry name" value="FecR_C"/>
</dbReference>
<sequence>MHRLIEKYIKGTVSDEERKSVIKWLREHPENQRVYNRLKAAHVSSRIKDSKDISDTDSYSLIVRKKIKNQEKKKRYSYGAIGVIALLIPVLILFYQYGNDHFTNSSFALITERTSIGEQKEIVLPDGTQVVLNSGSILKYPSHFRGVNREVVLRGEALFDVTHNEEKPFIVKANEIDIRVLGTSFNVKSYKEDDNIETTLITGKVEILEDNKRPVLLRPSQKATFNKKSTELVVDAVKSEEIVAWQKGVLIFNETPMRQIVLDMERKYDVKFNIESKELLHYKYTGTFNDLTIEEVMRILKFSSPINYKIKGKQISLYMEK</sequence>
<feature type="domain" description="Protein FecR C-terminal" evidence="3">
    <location>
        <begin position="250"/>
        <end position="315"/>
    </location>
</feature>
<dbReference type="Gene3D" id="2.60.120.1440">
    <property type="match status" value="1"/>
</dbReference>